<evidence type="ECO:0000313" key="3">
    <source>
        <dbReference type="Proteomes" id="UP000186817"/>
    </source>
</evidence>
<sequence length="300" mass="33611">MAPTSGGSRYHKDLRRRLAVMWAALLHEDGSSDPGAAVKKREWCQVWGCDQAPQRSTSDWVEVDVEFQRHLREVLWGSGAEPGLMAILASRRARQAEQRAELNGMFMHGFRLRMPLSMLWFPGWSFGAAPLETWCETVSQAEQQSKACADGVARPLLFQDHRHFSENLILHTTDAGEASAMDALYSTELLESPACCTMTRGSDDGTATPADCQDSDDADSDDSWMPALDDLVEDEVEAISSASERAWRPARPHDSEEQGRNRAGQGRRYHAVASVMLMERRRAKLRQRPADYGEESDERV</sequence>
<protein>
    <submittedName>
        <fullName evidence="2">Uncharacterized protein</fullName>
    </submittedName>
</protein>
<proteinExistence type="predicted"/>
<evidence type="ECO:0000256" key="1">
    <source>
        <dbReference type="SAM" id="MobiDB-lite"/>
    </source>
</evidence>
<dbReference type="EMBL" id="LSRX01003637">
    <property type="protein sequence ID" value="OLP74496.1"/>
    <property type="molecule type" value="Genomic_DNA"/>
</dbReference>
<accession>A0A1Q9BV12</accession>
<keyword evidence="3" id="KW-1185">Reference proteome</keyword>
<feature type="compositionally biased region" description="Basic and acidic residues" evidence="1">
    <location>
        <begin position="245"/>
        <end position="260"/>
    </location>
</feature>
<comment type="caution">
    <text evidence="2">The sequence shown here is derived from an EMBL/GenBank/DDBJ whole genome shotgun (WGS) entry which is preliminary data.</text>
</comment>
<reference evidence="2 3" key="1">
    <citation type="submission" date="2016-02" db="EMBL/GenBank/DDBJ databases">
        <title>Genome analysis of coral dinoflagellate symbionts highlights evolutionary adaptations to a symbiotic lifestyle.</title>
        <authorList>
            <person name="Aranda M."/>
            <person name="Li Y."/>
            <person name="Liew Y.J."/>
            <person name="Baumgarten S."/>
            <person name="Simakov O."/>
            <person name="Wilson M."/>
            <person name="Piel J."/>
            <person name="Ashoor H."/>
            <person name="Bougouffa S."/>
            <person name="Bajic V.B."/>
            <person name="Ryu T."/>
            <person name="Ravasi T."/>
            <person name="Bayer T."/>
            <person name="Micklem G."/>
            <person name="Kim H."/>
            <person name="Bhak J."/>
            <person name="Lajeunesse T.C."/>
            <person name="Voolstra C.R."/>
        </authorList>
    </citation>
    <scope>NUCLEOTIDE SEQUENCE [LARGE SCALE GENOMIC DNA]</scope>
    <source>
        <strain evidence="2 3">CCMP2467</strain>
    </source>
</reference>
<name>A0A1Q9BV12_SYMMI</name>
<feature type="region of interest" description="Disordered" evidence="1">
    <location>
        <begin position="201"/>
        <end position="225"/>
    </location>
</feature>
<dbReference type="Proteomes" id="UP000186817">
    <property type="component" value="Unassembled WGS sequence"/>
</dbReference>
<gene>
    <name evidence="2" type="ORF">AK812_SmicGene45943</name>
</gene>
<dbReference type="AlphaFoldDB" id="A0A1Q9BV12"/>
<feature type="compositionally biased region" description="Acidic residues" evidence="1">
    <location>
        <begin position="213"/>
        <end position="222"/>
    </location>
</feature>
<feature type="region of interest" description="Disordered" evidence="1">
    <location>
        <begin position="240"/>
        <end position="300"/>
    </location>
</feature>
<evidence type="ECO:0000313" key="2">
    <source>
        <dbReference type="EMBL" id="OLP74496.1"/>
    </source>
</evidence>
<organism evidence="2 3">
    <name type="scientific">Symbiodinium microadriaticum</name>
    <name type="common">Dinoflagellate</name>
    <name type="synonym">Zooxanthella microadriatica</name>
    <dbReference type="NCBI Taxonomy" id="2951"/>
    <lineage>
        <taxon>Eukaryota</taxon>
        <taxon>Sar</taxon>
        <taxon>Alveolata</taxon>
        <taxon>Dinophyceae</taxon>
        <taxon>Suessiales</taxon>
        <taxon>Symbiodiniaceae</taxon>
        <taxon>Symbiodinium</taxon>
    </lineage>
</organism>